<proteinExistence type="predicted"/>
<protein>
    <submittedName>
        <fullName evidence="4">NUDIX hydrolase</fullName>
    </submittedName>
</protein>
<evidence type="ECO:0000259" key="3">
    <source>
        <dbReference type="PROSITE" id="PS51462"/>
    </source>
</evidence>
<dbReference type="RefSeq" id="WP_013278197.1">
    <property type="nucleotide sequence ID" value="NC_014378.1"/>
</dbReference>
<evidence type="ECO:0000313" key="5">
    <source>
        <dbReference type="Proteomes" id="UP000001661"/>
    </source>
</evidence>
<dbReference type="KEGG" id="aar:Acear_1234"/>
<sequence>MSKEPKWLEYAKRLQAIAQAGLTYSENKYDRERFEEIREISSSIIKDQTELKKEEISELFMEDAGYPTPKIDVRAAVFKDDKILLVKEKVDGRWSLPGGWADVGYSLKENLIKEAQEEAGVKIKPQRIISILDRRKHHKKSFPFGMYKIFVECEFLSGEFEKNIETSDSGFFSVTDLPPLSLGRNTKEQIRSCFEARRKDYHKAIFD</sequence>
<feature type="domain" description="Nudix hydrolase" evidence="3">
    <location>
        <begin position="68"/>
        <end position="196"/>
    </location>
</feature>
<dbReference type="STRING" id="574087.Acear_1234"/>
<dbReference type="Proteomes" id="UP000001661">
    <property type="component" value="Chromosome"/>
</dbReference>
<keyword evidence="2 4" id="KW-0378">Hydrolase</keyword>
<organism evidence="4 5">
    <name type="scientific">Acetohalobium arabaticum (strain ATCC 49924 / DSM 5501 / Z-7288)</name>
    <dbReference type="NCBI Taxonomy" id="574087"/>
    <lineage>
        <taxon>Bacteria</taxon>
        <taxon>Bacillati</taxon>
        <taxon>Bacillota</taxon>
        <taxon>Clostridia</taxon>
        <taxon>Halanaerobiales</taxon>
        <taxon>Halobacteroidaceae</taxon>
        <taxon>Acetohalobium</taxon>
    </lineage>
</organism>
<comment type="cofactor">
    <cofactor evidence="1">
        <name>Mg(2+)</name>
        <dbReference type="ChEBI" id="CHEBI:18420"/>
    </cofactor>
</comment>
<dbReference type="OrthoDB" id="9804442at2"/>
<dbReference type="GO" id="GO:0016787">
    <property type="term" value="F:hydrolase activity"/>
    <property type="evidence" value="ECO:0007669"/>
    <property type="project" value="UniProtKB-KW"/>
</dbReference>
<dbReference type="InterPro" id="IPR015797">
    <property type="entry name" value="NUDIX_hydrolase-like_dom_sf"/>
</dbReference>
<dbReference type="HOGENOM" id="CLU_082381_1_0_9"/>
<evidence type="ECO:0000256" key="1">
    <source>
        <dbReference type="ARBA" id="ARBA00001946"/>
    </source>
</evidence>
<dbReference type="EMBL" id="CP002105">
    <property type="protein sequence ID" value="ADL12751.1"/>
    <property type="molecule type" value="Genomic_DNA"/>
</dbReference>
<evidence type="ECO:0000313" key="4">
    <source>
        <dbReference type="EMBL" id="ADL12751.1"/>
    </source>
</evidence>
<dbReference type="SUPFAM" id="SSF55811">
    <property type="entry name" value="Nudix"/>
    <property type="match status" value="1"/>
</dbReference>
<dbReference type="Pfam" id="PF00293">
    <property type="entry name" value="NUDIX"/>
    <property type="match status" value="1"/>
</dbReference>
<dbReference type="CDD" id="cd18889">
    <property type="entry name" value="NUDIX_ADPRase"/>
    <property type="match status" value="1"/>
</dbReference>
<reference evidence="4 5" key="1">
    <citation type="journal article" date="2010" name="Stand. Genomic Sci.">
        <title>Complete genome sequence of Acetohalobium arabaticum type strain (Z-7288).</title>
        <authorList>
            <person name="Sikorski J."/>
            <person name="Lapidus A."/>
            <person name="Chertkov O."/>
            <person name="Lucas S."/>
            <person name="Copeland A."/>
            <person name="Glavina Del Rio T."/>
            <person name="Nolan M."/>
            <person name="Tice H."/>
            <person name="Cheng J.F."/>
            <person name="Han C."/>
            <person name="Brambilla E."/>
            <person name="Pitluck S."/>
            <person name="Liolios K."/>
            <person name="Ivanova N."/>
            <person name="Mavromatis K."/>
            <person name="Mikhailova N."/>
            <person name="Pati A."/>
            <person name="Bruce D."/>
            <person name="Detter C."/>
            <person name="Tapia R."/>
            <person name="Goodwin L."/>
            <person name="Chen A."/>
            <person name="Palaniappan K."/>
            <person name="Land M."/>
            <person name="Hauser L."/>
            <person name="Chang Y.J."/>
            <person name="Jeffries C.D."/>
            <person name="Rohde M."/>
            <person name="Goker M."/>
            <person name="Spring S."/>
            <person name="Woyke T."/>
            <person name="Bristow J."/>
            <person name="Eisen J.A."/>
            <person name="Markowitz V."/>
            <person name="Hugenholtz P."/>
            <person name="Kyrpides N.C."/>
            <person name="Klenk H.P."/>
        </authorList>
    </citation>
    <scope>NUCLEOTIDE SEQUENCE [LARGE SCALE GENOMIC DNA]</scope>
    <source>
        <strain evidence="5">ATCC 49924 / DSM 5501 / Z-7288</strain>
    </source>
</reference>
<gene>
    <name evidence="4" type="ordered locus">Acear_1234</name>
</gene>
<dbReference type="InterPro" id="IPR059176">
    <property type="entry name" value="UDP-X_N"/>
</dbReference>
<dbReference type="eggNOG" id="COG1051">
    <property type="taxonomic scope" value="Bacteria"/>
</dbReference>
<keyword evidence="5" id="KW-1185">Reference proteome</keyword>
<dbReference type="AlphaFoldDB" id="D9QQG0"/>
<dbReference type="InterPro" id="IPR000086">
    <property type="entry name" value="NUDIX_hydrolase_dom"/>
</dbReference>
<evidence type="ECO:0000256" key="2">
    <source>
        <dbReference type="ARBA" id="ARBA00022801"/>
    </source>
</evidence>
<dbReference type="PANTHER" id="PTHR43046:SF16">
    <property type="entry name" value="ADP-RIBOSE PYROPHOSPHATASE YJHB-RELATED"/>
    <property type="match status" value="1"/>
</dbReference>
<accession>D9QQG0</accession>
<dbReference type="Gene3D" id="6.10.250.1120">
    <property type="match status" value="1"/>
</dbReference>
<name>D9QQG0_ACEAZ</name>
<dbReference type="PROSITE" id="PS51462">
    <property type="entry name" value="NUDIX"/>
    <property type="match status" value="1"/>
</dbReference>
<dbReference type="Pfam" id="PF12535">
    <property type="entry name" value="Nudix_N"/>
    <property type="match status" value="1"/>
</dbReference>
<dbReference type="PANTHER" id="PTHR43046">
    <property type="entry name" value="GDP-MANNOSE MANNOSYL HYDROLASE"/>
    <property type="match status" value="1"/>
</dbReference>
<dbReference type="Gene3D" id="3.90.79.10">
    <property type="entry name" value="Nucleoside Triphosphate Pyrophosphohydrolase"/>
    <property type="match status" value="1"/>
</dbReference>